<feature type="compositionally biased region" description="Basic and acidic residues" evidence="1">
    <location>
        <begin position="509"/>
        <end position="519"/>
    </location>
</feature>
<gene>
    <name evidence="4" type="ORF">LCOR_12159.1</name>
</gene>
<dbReference type="InterPro" id="IPR041588">
    <property type="entry name" value="Integrase_H2C2"/>
</dbReference>
<reference evidence="4" key="1">
    <citation type="submission" date="2013-08" db="EMBL/GenBank/DDBJ databases">
        <title>Gene expansion shapes genome architecture in the human pathogen Lichtheimia corymbifera: an evolutionary genomics analysis in the ancient terrestrial Mucorales (Mucoromycotina).</title>
        <authorList>
            <person name="Schwartze V.U."/>
            <person name="Winter S."/>
            <person name="Shelest E."/>
            <person name="Marcet-Houben M."/>
            <person name="Horn F."/>
            <person name="Wehner S."/>
            <person name="Hoffmann K."/>
            <person name="Riege K."/>
            <person name="Sammeth M."/>
            <person name="Nowrousian M."/>
            <person name="Valiante V."/>
            <person name="Linde J."/>
            <person name="Jacobsen I.D."/>
            <person name="Marz M."/>
            <person name="Brakhage A.A."/>
            <person name="Gabaldon T."/>
            <person name="Bocker S."/>
            <person name="Voigt K."/>
        </authorList>
    </citation>
    <scope>NUCLEOTIDE SEQUENCE [LARGE SCALE GENOMIC DNA]</scope>
    <source>
        <strain evidence="4">FSU 9682</strain>
    </source>
</reference>
<name>A0A068SG98_9FUNG</name>
<dbReference type="Pfam" id="PF00385">
    <property type="entry name" value="Chromo"/>
    <property type="match status" value="1"/>
</dbReference>
<evidence type="ECO:0000313" key="4">
    <source>
        <dbReference type="EMBL" id="CDH61383.1"/>
    </source>
</evidence>
<dbReference type="SMART" id="SM00298">
    <property type="entry name" value="CHROMO"/>
    <property type="match status" value="1"/>
</dbReference>
<feature type="compositionally biased region" description="Basic residues" evidence="1">
    <location>
        <begin position="520"/>
        <end position="542"/>
    </location>
</feature>
<dbReference type="AlphaFoldDB" id="A0A068SG98"/>
<dbReference type="InterPro" id="IPR023780">
    <property type="entry name" value="Chromo_domain"/>
</dbReference>
<dbReference type="SUPFAM" id="SSF53098">
    <property type="entry name" value="Ribonuclease H-like"/>
    <property type="match status" value="1"/>
</dbReference>
<dbReference type="GO" id="GO:0005634">
    <property type="term" value="C:nucleus"/>
    <property type="evidence" value="ECO:0007669"/>
    <property type="project" value="UniProtKB-ARBA"/>
</dbReference>
<dbReference type="OrthoDB" id="10267344at2759"/>
<evidence type="ECO:0000259" key="3">
    <source>
        <dbReference type="PROSITE" id="PS50994"/>
    </source>
</evidence>
<feature type="domain" description="Integrase catalytic" evidence="3">
    <location>
        <begin position="164"/>
        <end position="318"/>
    </location>
</feature>
<dbReference type="EMBL" id="CBTN010000186">
    <property type="protein sequence ID" value="CDH61383.1"/>
    <property type="molecule type" value="Genomic_DNA"/>
</dbReference>
<evidence type="ECO:0000256" key="1">
    <source>
        <dbReference type="SAM" id="MobiDB-lite"/>
    </source>
</evidence>
<feature type="region of interest" description="Disordered" evidence="1">
    <location>
        <begin position="35"/>
        <end position="61"/>
    </location>
</feature>
<dbReference type="Proteomes" id="UP000027586">
    <property type="component" value="Unassembled WGS sequence"/>
</dbReference>
<dbReference type="SUPFAM" id="SSF54160">
    <property type="entry name" value="Chromo domain-like"/>
    <property type="match status" value="1"/>
</dbReference>
<dbReference type="PANTHER" id="PTHR37984:SF5">
    <property type="entry name" value="PROTEIN NYNRIN-LIKE"/>
    <property type="match status" value="1"/>
</dbReference>
<dbReference type="Gene3D" id="3.30.420.10">
    <property type="entry name" value="Ribonuclease H-like superfamily/Ribonuclease H"/>
    <property type="match status" value="1"/>
</dbReference>
<organism evidence="4 5">
    <name type="scientific">Lichtheimia corymbifera JMRC:FSU:9682</name>
    <dbReference type="NCBI Taxonomy" id="1263082"/>
    <lineage>
        <taxon>Eukaryota</taxon>
        <taxon>Fungi</taxon>
        <taxon>Fungi incertae sedis</taxon>
        <taxon>Mucoromycota</taxon>
        <taxon>Mucoromycotina</taxon>
        <taxon>Mucoromycetes</taxon>
        <taxon>Mucorales</taxon>
        <taxon>Lichtheimiaceae</taxon>
        <taxon>Lichtheimia</taxon>
    </lineage>
</organism>
<dbReference type="InterPro" id="IPR001584">
    <property type="entry name" value="Integrase_cat-core"/>
</dbReference>
<evidence type="ECO:0000313" key="5">
    <source>
        <dbReference type="Proteomes" id="UP000027586"/>
    </source>
</evidence>
<proteinExistence type="predicted"/>
<dbReference type="Pfam" id="PF17921">
    <property type="entry name" value="Integrase_H2C2"/>
    <property type="match status" value="1"/>
</dbReference>
<dbReference type="STRING" id="1263082.A0A068SG98"/>
<dbReference type="VEuPathDB" id="FungiDB:LCOR_12159.1"/>
<dbReference type="PROSITE" id="PS50994">
    <property type="entry name" value="INTEGRASE"/>
    <property type="match status" value="1"/>
</dbReference>
<dbReference type="Gene3D" id="2.40.50.40">
    <property type="match status" value="1"/>
</dbReference>
<dbReference type="InterPro" id="IPR000953">
    <property type="entry name" value="Chromo/chromo_shadow_dom"/>
</dbReference>
<dbReference type="GO" id="GO:0003676">
    <property type="term" value="F:nucleic acid binding"/>
    <property type="evidence" value="ECO:0007669"/>
    <property type="project" value="InterPro"/>
</dbReference>
<keyword evidence="5" id="KW-1185">Reference proteome</keyword>
<dbReference type="Gene3D" id="1.10.340.70">
    <property type="match status" value="1"/>
</dbReference>
<dbReference type="InterPro" id="IPR050951">
    <property type="entry name" value="Retrovirus_Pol_polyprotein"/>
</dbReference>
<feature type="domain" description="Chromo" evidence="2">
    <location>
        <begin position="447"/>
        <end position="505"/>
    </location>
</feature>
<feature type="region of interest" description="Disordered" evidence="1">
    <location>
        <begin position="495"/>
        <end position="542"/>
    </location>
</feature>
<dbReference type="GO" id="GO:0015074">
    <property type="term" value="P:DNA integration"/>
    <property type="evidence" value="ECO:0007669"/>
    <property type="project" value="InterPro"/>
</dbReference>
<dbReference type="PANTHER" id="PTHR37984">
    <property type="entry name" value="PROTEIN CBG26694"/>
    <property type="match status" value="1"/>
</dbReference>
<evidence type="ECO:0000259" key="2">
    <source>
        <dbReference type="PROSITE" id="PS50013"/>
    </source>
</evidence>
<accession>A0A068SG98</accession>
<feature type="compositionally biased region" description="Acidic residues" evidence="1">
    <location>
        <begin position="40"/>
        <end position="50"/>
    </location>
</feature>
<comment type="caution">
    <text evidence="4">The sequence shown here is derived from an EMBL/GenBank/DDBJ whole genome shotgun (WGS) entry which is preliminary data.</text>
</comment>
<dbReference type="Pfam" id="PF00665">
    <property type="entry name" value="rve"/>
    <property type="match status" value="1"/>
</dbReference>
<sequence>MMLNWFDILLDYTFDVVHIPGESNILPDRLSRLFTPAESPEGDDNDDNEDDNTKPKSRKPAFKIKTGINKRRHRNKRVFRVRVHSKSPKDTMAPPDGDRPKEIARAHEIIGHAGAEHLVRFLRREGMHWSNMLVQDVLDVVKKCPKCQQHNIEKRGYHPLRPIYAYIPGDHWAIDLASFNQVSTYMLVMVDLCTRFCILRALPNKQSDTLVKVLTQVFCDFGIPRIVQSDNGKEFKNRPMRQLAKSLGFRHRFTTPYHPRGNGVAESYVQTATNVIRKRIEGASKDWDYYVPTTQLAINMRVSKKLNTPPFSLMFARDMQSLRDNSSTPKEPMSYDELVKRLEHMQEIVFPALKSRAEAYNRIMKNKFDKTHRLIDFPEQSHVMVKVQSRGSKLAPAYEGPYTVLRKTQGGTYTLQDETGALMPRDYVPSELKLISQDEVVPVDELYELEAIIKHRGPPGNREYLVRWKGYGPEDDQWLEPDAFTDPDFIVQYWQRRNEDESSAPDTDDQGKPKTDSATKRKRGNTRQPKSSRQKRQKRSSA</sequence>
<protein>
    <submittedName>
        <fullName evidence="4">Uncharacterized protein</fullName>
    </submittedName>
</protein>
<dbReference type="PROSITE" id="PS50013">
    <property type="entry name" value="CHROMO_2"/>
    <property type="match status" value="1"/>
</dbReference>
<dbReference type="InterPro" id="IPR036397">
    <property type="entry name" value="RNaseH_sf"/>
</dbReference>
<dbReference type="InterPro" id="IPR016197">
    <property type="entry name" value="Chromo-like_dom_sf"/>
</dbReference>
<dbReference type="InterPro" id="IPR012337">
    <property type="entry name" value="RNaseH-like_sf"/>
</dbReference>